<keyword evidence="2" id="KW-0472">Membrane</keyword>
<organism evidence="3 4">
    <name type="scientific">Blastococcus brunescens</name>
    <dbReference type="NCBI Taxonomy" id="1564165"/>
    <lineage>
        <taxon>Bacteria</taxon>
        <taxon>Bacillati</taxon>
        <taxon>Actinomycetota</taxon>
        <taxon>Actinomycetes</taxon>
        <taxon>Geodermatophilales</taxon>
        <taxon>Geodermatophilaceae</taxon>
        <taxon>Blastococcus</taxon>
    </lineage>
</organism>
<evidence type="ECO:0000256" key="2">
    <source>
        <dbReference type="SAM" id="Phobius"/>
    </source>
</evidence>
<dbReference type="Proteomes" id="UP001324287">
    <property type="component" value="Chromosome"/>
</dbReference>
<gene>
    <name evidence="3" type="ORF">U6N30_09650</name>
</gene>
<reference evidence="3 4" key="1">
    <citation type="submission" date="2023-12" db="EMBL/GenBank/DDBJ databases">
        <title>Blastococcus brunescens sp. nov., an actonobacterium isolated from sandstone collected in sahara desert.</title>
        <authorList>
            <person name="Gtari M."/>
            <person name="Ghodhbane F."/>
        </authorList>
    </citation>
    <scope>NUCLEOTIDE SEQUENCE [LARGE SCALE GENOMIC DNA]</scope>
    <source>
        <strain evidence="3 4">BMG 8361</strain>
    </source>
</reference>
<protein>
    <submittedName>
        <fullName evidence="3">Uncharacterized protein</fullName>
    </submittedName>
</protein>
<evidence type="ECO:0000313" key="4">
    <source>
        <dbReference type="Proteomes" id="UP001324287"/>
    </source>
</evidence>
<sequence length="121" mass="12969">MALSVIAVWVTRSGRNPIAVLIPLGFLLVMTTWALILNLRNFIEADQWVLAPLDAIIFVLAIWLMAEAAMSLRKAFSERDLVGTTDAGDADAVAKANTDATTSDVATSDRPLGGPSDGDRR</sequence>
<keyword evidence="2" id="KW-1133">Transmembrane helix</keyword>
<keyword evidence="4" id="KW-1185">Reference proteome</keyword>
<evidence type="ECO:0000256" key="1">
    <source>
        <dbReference type="SAM" id="MobiDB-lite"/>
    </source>
</evidence>
<feature type="transmembrane region" description="Helical" evidence="2">
    <location>
        <begin position="48"/>
        <end position="66"/>
    </location>
</feature>
<keyword evidence="2" id="KW-0812">Transmembrane</keyword>
<name>A0ABZ1B7X0_9ACTN</name>
<evidence type="ECO:0000313" key="3">
    <source>
        <dbReference type="EMBL" id="WRL66913.1"/>
    </source>
</evidence>
<feature type="compositionally biased region" description="Low complexity" evidence="1">
    <location>
        <begin position="93"/>
        <end position="109"/>
    </location>
</feature>
<accession>A0ABZ1B7X0</accession>
<dbReference type="EMBL" id="CP141261">
    <property type="protein sequence ID" value="WRL66913.1"/>
    <property type="molecule type" value="Genomic_DNA"/>
</dbReference>
<dbReference type="RefSeq" id="WP_324278224.1">
    <property type="nucleotide sequence ID" value="NZ_CP141261.1"/>
</dbReference>
<proteinExistence type="predicted"/>
<feature type="region of interest" description="Disordered" evidence="1">
    <location>
        <begin position="93"/>
        <end position="121"/>
    </location>
</feature>
<feature type="transmembrane region" description="Helical" evidence="2">
    <location>
        <begin position="18"/>
        <end position="36"/>
    </location>
</feature>